<reference evidence="1" key="1">
    <citation type="submission" date="2021-02" db="EMBL/GenBank/DDBJ databases">
        <authorList>
            <person name="Nowell W R."/>
        </authorList>
    </citation>
    <scope>NUCLEOTIDE SEQUENCE</scope>
    <source>
        <strain evidence="1">Ploen Becks lab</strain>
    </source>
</reference>
<dbReference type="Proteomes" id="UP000663879">
    <property type="component" value="Unassembled WGS sequence"/>
</dbReference>
<accession>A0A813YEN3</accession>
<evidence type="ECO:0000313" key="2">
    <source>
        <dbReference type="Proteomes" id="UP000663879"/>
    </source>
</evidence>
<dbReference type="EMBL" id="CAJNOC010001677">
    <property type="protein sequence ID" value="CAF0883211.1"/>
    <property type="molecule type" value="Genomic_DNA"/>
</dbReference>
<sequence>MSYNNFDERTLSSSLARNGFTTGSVTYSTGASFDQASAGSSAQRATTSQIASDLLLGANAVGVSGGANAGSVSYSTSYSTGAGASAGSALALGNSSAYVLGAGAGAAFVSGA</sequence>
<name>A0A813YEN3_9BILA</name>
<evidence type="ECO:0000313" key="1">
    <source>
        <dbReference type="EMBL" id="CAF0883211.1"/>
    </source>
</evidence>
<gene>
    <name evidence="1" type="ORF">OXX778_LOCUS10524</name>
</gene>
<feature type="non-terminal residue" evidence="1">
    <location>
        <position position="112"/>
    </location>
</feature>
<protein>
    <submittedName>
        <fullName evidence="1">Uncharacterized protein</fullName>
    </submittedName>
</protein>
<comment type="caution">
    <text evidence="1">The sequence shown here is derived from an EMBL/GenBank/DDBJ whole genome shotgun (WGS) entry which is preliminary data.</text>
</comment>
<organism evidence="1 2">
    <name type="scientific">Brachionus calyciflorus</name>
    <dbReference type="NCBI Taxonomy" id="104777"/>
    <lineage>
        <taxon>Eukaryota</taxon>
        <taxon>Metazoa</taxon>
        <taxon>Spiralia</taxon>
        <taxon>Gnathifera</taxon>
        <taxon>Rotifera</taxon>
        <taxon>Eurotatoria</taxon>
        <taxon>Monogononta</taxon>
        <taxon>Pseudotrocha</taxon>
        <taxon>Ploima</taxon>
        <taxon>Brachionidae</taxon>
        <taxon>Brachionus</taxon>
    </lineage>
</organism>
<keyword evidence="2" id="KW-1185">Reference proteome</keyword>
<dbReference type="AlphaFoldDB" id="A0A813YEN3"/>
<proteinExistence type="predicted"/>